<reference evidence="2 3" key="1">
    <citation type="journal article" date="2024" name="Front Chem Biol">
        <title>Unveiling the potential of Daldinia eschscholtzii MFLUCC 19-0629 through bioactivity and bioinformatics studies for enhanced sustainable agriculture production.</title>
        <authorList>
            <person name="Brooks S."/>
            <person name="Weaver J.A."/>
            <person name="Klomchit A."/>
            <person name="Alharthi S.A."/>
            <person name="Onlamun T."/>
            <person name="Nurani R."/>
            <person name="Vong T.K."/>
            <person name="Alberti F."/>
            <person name="Greco C."/>
        </authorList>
    </citation>
    <scope>NUCLEOTIDE SEQUENCE [LARGE SCALE GENOMIC DNA]</scope>
    <source>
        <strain evidence="2">MFLUCC 19-0629</strain>
    </source>
</reference>
<dbReference type="Proteomes" id="UP001369815">
    <property type="component" value="Unassembled WGS sequence"/>
</dbReference>
<evidence type="ECO:0000256" key="1">
    <source>
        <dbReference type="SAM" id="MobiDB-lite"/>
    </source>
</evidence>
<keyword evidence="3" id="KW-1185">Reference proteome</keyword>
<dbReference type="AlphaFoldDB" id="A0AAX6MJE6"/>
<feature type="region of interest" description="Disordered" evidence="1">
    <location>
        <begin position="1"/>
        <end position="28"/>
    </location>
</feature>
<proteinExistence type="predicted"/>
<gene>
    <name evidence="2" type="ORF">Daesc_006836</name>
</gene>
<evidence type="ECO:0000313" key="2">
    <source>
        <dbReference type="EMBL" id="KAK6952301.1"/>
    </source>
</evidence>
<name>A0AAX6MJE6_9PEZI</name>
<protein>
    <submittedName>
        <fullName evidence="2">Uncharacterized protein</fullName>
    </submittedName>
</protein>
<organism evidence="2 3">
    <name type="scientific">Daldinia eschscholtzii</name>
    <dbReference type="NCBI Taxonomy" id="292717"/>
    <lineage>
        <taxon>Eukaryota</taxon>
        <taxon>Fungi</taxon>
        <taxon>Dikarya</taxon>
        <taxon>Ascomycota</taxon>
        <taxon>Pezizomycotina</taxon>
        <taxon>Sordariomycetes</taxon>
        <taxon>Xylariomycetidae</taxon>
        <taxon>Xylariales</taxon>
        <taxon>Hypoxylaceae</taxon>
        <taxon>Daldinia</taxon>
    </lineage>
</organism>
<dbReference type="EMBL" id="JBANMG010000006">
    <property type="protein sequence ID" value="KAK6952301.1"/>
    <property type="molecule type" value="Genomic_DNA"/>
</dbReference>
<accession>A0AAX6MJE6</accession>
<evidence type="ECO:0000313" key="3">
    <source>
        <dbReference type="Proteomes" id="UP001369815"/>
    </source>
</evidence>
<comment type="caution">
    <text evidence="2">The sequence shown here is derived from an EMBL/GenBank/DDBJ whole genome shotgun (WGS) entry which is preliminary data.</text>
</comment>
<feature type="compositionally biased region" description="Basic and acidic residues" evidence="1">
    <location>
        <begin position="11"/>
        <end position="25"/>
    </location>
</feature>
<sequence length="129" mass="14284">MATPRYSPDIVPRRESSPRPKSAERRRPRLLRACATEPSITTSNACKGLLTSPNTSRRATDLLSRVAVSNANSSPSSARSFALDASEMREARLSDSTRDPHSVCYFSFPSFDAWEVGEHPDEEKVERSA</sequence>